<evidence type="ECO:0000259" key="1">
    <source>
        <dbReference type="Pfam" id="PF20167"/>
    </source>
</evidence>
<dbReference type="HOGENOM" id="CLU_850924_0_0_1"/>
<dbReference type="EMBL" id="CM001222">
    <property type="protein sequence ID" value="AES75046.2"/>
    <property type="molecule type" value="Genomic_DNA"/>
</dbReference>
<evidence type="ECO:0000313" key="2">
    <source>
        <dbReference type="EMBL" id="AES75046.2"/>
    </source>
</evidence>
<dbReference type="Proteomes" id="UP000002051">
    <property type="component" value="Chromosome 6"/>
</dbReference>
<dbReference type="AlphaFoldDB" id="G7KNM3"/>
<keyword evidence="4" id="KW-1185">Reference proteome</keyword>
<dbReference type="Pfam" id="PF20167">
    <property type="entry name" value="Transposase_32"/>
    <property type="match status" value="1"/>
</dbReference>
<dbReference type="PaxDb" id="3880-AES75046"/>
<feature type="domain" description="Putative plant transposon protein" evidence="1">
    <location>
        <begin position="161"/>
        <end position="317"/>
    </location>
</feature>
<dbReference type="EnsemblPlants" id="AES75046">
    <property type="protein sequence ID" value="AES75046"/>
    <property type="gene ID" value="MTR_6g023550"/>
</dbReference>
<evidence type="ECO:0000313" key="3">
    <source>
        <dbReference type="EnsemblPlants" id="AES75046"/>
    </source>
</evidence>
<organism evidence="2 4">
    <name type="scientific">Medicago truncatula</name>
    <name type="common">Barrel medic</name>
    <name type="synonym">Medicago tribuloides</name>
    <dbReference type="NCBI Taxonomy" id="3880"/>
    <lineage>
        <taxon>Eukaryota</taxon>
        <taxon>Viridiplantae</taxon>
        <taxon>Streptophyta</taxon>
        <taxon>Embryophyta</taxon>
        <taxon>Tracheophyta</taxon>
        <taxon>Spermatophyta</taxon>
        <taxon>Magnoliopsida</taxon>
        <taxon>eudicotyledons</taxon>
        <taxon>Gunneridae</taxon>
        <taxon>Pentapetalae</taxon>
        <taxon>rosids</taxon>
        <taxon>fabids</taxon>
        <taxon>Fabales</taxon>
        <taxon>Fabaceae</taxon>
        <taxon>Papilionoideae</taxon>
        <taxon>50 kb inversion clade</taxon>
        <taxon>NPAAA clade</taxon>
        <taxon>Hologalegina</taxon>
        <taxon>IRL clade</taxon>
        <taxon>Trifolieae</taxon>
        <taxon>Medicago</taxon>
    </lineage>
</organism>
<sequence>MSGEFIYATPRWDEPDPFYEYEKERITWMAEAFQEILSETQWHLDQYAETVRKTGEEQLFWINAISKKLGKKSSSVKEKEIYPNEDETPKLEEIEQVVIVKLVFVMTINTSQPSNPTNNGYSINTTKLNAKEANSNNLPFVEKRSFSLEKNLIEGIKEALEKRNWLKLNGLAKERNCSLAIEFYSNAYQKRKKKDMFKSYVRGKDIWFDENTINELLDTPAPLDVEDMGILEEIKEELCGDGVPWLKQIKGLVQRKFSMKDMKLMDRAWGSFVVHTIESCGNSSDFRFVRAVIVKAIIKDDEINIGRIITDDMKRIVNIGFVEKGQV</sequence>
<reference evidence="2 4" key="2">
    <citation type="journal article" date="2014" name="BMC Genomics">
        <title>An improved genome release (version Mt4.0) for the model legume Medicago truncatula.</title>
        <authorList>
            <person name="Tang H."/>
            <person name="Krishnakumar V."/>
            <person name="Bidwell S."/>
            <person name="Rosen B."/>
            <person name="Chan A."/>
            <person name="Zhou S."/>
            <person name="Gentzbittel L."/>
            <person name="Childs K.L."/>
            <person name="Yandell M."/>
            <person name="Gundlach H."/>
            <person name="Mayer K.F."/>
            <person name="Schwartz D.C."/>
            <person name="Town C.D."/>
        </authorList>
    </citation>
    <scope>GENOME REANNOTATION</scope>
    <source>
        <strain evidence="3 4">cv. Jemalong A17</strain>
    </source>
</reference>
<reference evidence="2 4" key="1">
    <citation type="journal article" date="2011" name="Nature">
        <title>The Medicago genome provides insight into the evolution of rhizobial symbioses.</title>
        <authorList>
            <person name="Young N.D."/>
            <person name="Debelle F."/>
            <person name="Oldroyd G.E."/>
            <person name="Geurts R."/>
            <person name="Cannon S.B."/>
            <person name="Udvardi M.K."/>
            <person name="Benedito V.A."/>
            <person name="Mayer K.F."/>
            <person name="Gouzy J."/>
            <person name="Schoof H."/>
            <person name="Van de Peer Y."/>
            <person name="Proost S."/>
            <person name="Cook D.R."/>
            <person name="Meyers B.C."/>
            <person name="Spannagl M."/>
            <person name="Cheung F."/>
            <person name="De Mita S."/>
            <person name="Krishnakumar V."/>
            <person name="Gundlach H."/>
            <person name="Zhou S."/>
            <person name="Mudge J."/>
            <person name="Bharti A.K."/>
            <person name="Murray J.D."/>
            <person name="Naoumkina M.A."/>
            <person name="Rosen B."/>
            <person name="Silverstein K.A."/>
            <person name="Tang H."/>
            <person name="Rombauts S."/>
            <person name="Zhao P.X."/>
            <person name="Zhou P."/>
            <person name="Barbe V."/>
            <person name="Bardou P."/>
            <person name="Bechner M."/>
            <person name="Bellec A."/>
            <person name="Berger A."/>
            <person name="Berges H."/>
            <person name="Bidwell S."/>
            <person name="Bisseling T."/>
            <person name="Choisne N."/>
            <person name="Couloux A."/>
            <person name="Denny R."/>
            <person name="Deshpande S."/>
            <person name="Dai X."/>
            <person name="Doyle J.J."/>
            <person name="Dudez A.M."/>
            <person name="Farmer A.D."/>
            <person name="Fouteau S."/>
            <person name="Franken C."/>
            <person name="Gibelin C."/>
            <person name="Gish J."/>
            <person name="Goldstein S."/>
            <person name="Gonzalez A.J."/>
            <person name="Green P.J."/>
            <person name="Hallab A."/>
            <person name="Hartog M."/>
            <person name="Hua A."/>
            <person name="Humphray S.J."/>
            <person name="Jeong D.H."/>
            <person name="Jing Y."/>
            <person name="Jocker A."/>
            <person name="Kenton S.M."/>
            <person name="Kim D.J."/>
            <person name="Klee K."/>
            <person name="Lai H."/>
            <person name="Lang C."/>
            <person name="Lin S."/>
            <person name="Macmil S.L."/>
            <person name="Magdelenat G."/>
            <person name="Matthews L."/>
            <person name="McCorrison J."/>
            <person name="Monaghan E.L."/>
            <person name="Mun J.H."/>
            <person name="Najar F.Z."/>
            <person name="Nicholson C."/>
            <person name="Noirot C."/>
            <person name="O'Bleness M."/>
            <person name="Paule C.R."/>
            <person name="Poulain J."/>
            <person name="Prion F."/>
            <person name="Qin B."/>
            <person name="Qu C."/>
            <person name="Retzel E.F."/>
            <person name="Riddle C."/>
            <person name="Sallet E."/>
            <person name="Samain S."/>
            <person name="Samson N."/>
            <person name="Sanders I."/>
            <person name="Saurat O."/>
            <person name="Scarpelli C."/>
            <person name="Schiex T."/>
            <person name="Segurens B."/>
            <person name="Severin A.J."/>
            <person name="Sherrier D.J."/>
            <person name="Shi R."/>
            <person name="Sims S."/>
            <person name="Singer S.R."/>
            <person name="Sinharoy S."/>
            <person name="Sterck L."/>
            <person name="Viollet A."/>
            <person name="Wang B.B."/>
            <person name="Wang K."/>
            <person name="Wang M."/>
            <person name="Wang X."/>
            <person name="Warfsmann J."/>
            <person name="Weissenbach J."/>
            <person name="White D.D."/>
            <person name="White J.D."/>
            <person name="Wiley G.B."/>
            <person name="Wincker P."/>
            <person name="Xing Y."/>
            <person name="Yang L."/>
            <person name="Yao Z."/>
            <person name="Ying F."/>
            <person name="Zhai J."/>
            <person name="Zhou L."/>
            <person name="Zuber A."/>
            <person name="Denarie J."/>
            <person name="Dixon R.A."/>
            <person name="May G.D."/>
            <person name="Schwartz D.C."/>
            <person name="Rogers J."/>
            <person name="Quetier F."/>
            <person name="Town C.D."/>
            <person name="Roe B.A."/>
        </authorList>
    </citation>
    <scope>NUCLEOTIDE SEQUENCE [LARGE SCALE GENOMIC DNA]</scope>
    <source>
        <strain evidence="2">A17</strain>
        <strain evidence="3 4">cv. Jemalong A17</strain>
    </source>
</reference>
<dbReference type="InterPro" id="IPR046796">
    <property type="entry name" value="Transposase_32_dom"/>
</dbReference>
<reference evidence="3" key="3">
    <citation type="submission" date="2015-04" db="UniProtKB">
        <authorList>
            <consortium name="EnsemblPlants"/>
        </authorList>
    </citation>
    <scope>IDENTIFICATION</scope>
    <source>
        <strain evidence="3">cv. Jemalong A17</strain>
    </source>
</reference>
<protein>
    <recommendedName>
        <fullName evidence="1">Putative plant transposon protein domain-containing protein</fullName>
    </recommendedName>
</protein>
<proteinExistence type="predicted"/>
<accession>G7KNM3</accession>
<gene>
    <name evidence="2" type="ordered locus">MTR_6g023550</name>
</gene>
<name>G7KNM3_MEDTR</name>
<evidence type="ECO:0000313" key="4">
    <source>
        <dbReference type="Proteomes" id="UP000002051"/>
    </source>
</evidence>
<accession>A0A0C3VUJ8</accession>